<accession>A0ABR2JBL1</accession>
<comment type="caution">
    <text evidence="1">The sequence shown here is derived from an EMBL/GenBank/DDBJ whole genome shotgun (WGS) entry which is preliminary data.</text>
</comment>
<name>A0ABR2JBL1_9PEZI</name>
<dbReference type="EMBL" id="JAPCWZ010000003">
    <property type="protein sequence ID" value="KAK8875194.1"/>
    <property type="molecule type" value="Genomic_DNA"/>
</dbReference>
<keyword evidence="2" id="KW-1185">Reference proteome</keyword>
<gene>
    <name evidence="1" type="ORF">PGQ11_005708</name>
</gene>
<organism evidence="1 2">
    <name type="scientific">Apiospora arundinis</name>
    <dbReference type="NCBI Taxonomy" id="335852"/>
    <lineage>
        <taxon>Eukaryota</taxon>
        <taxon>Fungi</taxon>
        <taxon>Dikarya</taxon>
        <taxon>Ascomycota</taxon>
        <taxon>Pezizomycotina</taxon>
        <taxon>Sordariomycetes</taxon>
        <taxon>Xylariomycetidae</taxon>
        <taxon>Amphisphaeriales</taxon>
        <taxon>Apiosporaceae</taxon>
        <taxon>Apiospora</taxon>
    </lineage>
</organism>
<protein>
    <submittedName>
        <fullName evidence="1">Uncharacterized protein</fullName>
    </submittedName>
</protein>
<dbReference type="Proteomes" id="UP001390339">
    <property type="component" value="Unassembled WGS sequence"/>
</dbReference>
<evidence type="ECO:0000313" key="2">
    <source>
        <dbReference type="Proteomes" id="UP001390339"/>
    </source>
</evidence>
<reference evidence="1 2" key="1">
    <citation type="journal article" date="2024" name="IMA Fungus">
        <title>Apiospora arundinis, a panoply of carbohydrate-active enzymes and secondary metabolites.</title>
        <authorList>
            <person name="Sorensen T."/>
            <person name="Petersen C."/>
            <person name="Muurmann A.T."/>
            <person name="Christiansen J.V."/>
            <person name="Brundto M.L."/>
            <person name="Overgaard C.K."/>
            <person name="Boysen A.T."/>
            <person name="Wollenberg R.D."/>
            <person name="Larsen T.O."/>
            <person name="Sorensen J.L."/>
            <person name="Nielsen K.L."/>
            <person name="Sondergaard T.E."/>
        </authorList>
    </citation>
    <scope>NUCLEOTIDE SEQUENCE [LARGE SCALE GENOMIC DNA]</scope>
    <source>
        <strain evidence="1 2">AAU 773</strain>
    </source>
</reference>
<sequence length="297" mass="33518">MAQQPSELLPEEKLKLQKPQWTPGDASELVQAQKFVQDSLIPRVKSINEPTMDDFRRIATEADKEMRGSDQIRLGQASLELTPLGLERKTNIVHATLYTIGIHQDIRHGVAIAKKVFESLDDTNPSGLASSASKDLPDILQLWLQTAALDMDTYMKSYNLALDEIEADHYKPEGVPSLEEFSWNTCLPRVWKAIINMVFNTDTLTERTEKENEGAAKNLAKVLQKLPAEEDEGLPAQGDEGLSTDPQGKINYLARNDLDNLIRRLKGDIEAMRYVWCVHDSPQIRPLNILVNELFKE</sequence>
<evidence type="ECO:0000313" key="1">
    <source>
        <dbReference type="EMBL" id="KAK8875194.1"/>
    </source>
</evidence>
<proteinExistence type="predicted"/>